<protein>
    <recommendedName>
        <fullName evidence="2">non-specific serine/threonine protein kinase</fullName>
        <ecNumber evidence="2">2.7.11.1</ecNumber>
    </recommendedName>
</protein>
<evidence type="ECO:0000259" key="10">
    <source>
        <dbReference type="PROSITE" id="PS50011"/>
    </source>
</evidence>
<comment type="catalytic activity">
    <reaction evidence="8">
        <text>L-threonyl-[protein] + ATP = O-phospho-L-threonyl-[protein] + ADP + H(+)</text>
        <dbReference type="Rhea" id="RHEA:46608"/>
        <dbReference type="Rhea" id="RHEA-COMP:11060"/>
        <dbReference type="Rhea" id="RHEA-COMP:11605"/>
        <dbReference type="ChEBI" id="CHEBI:15378"/>
        <dbReference type="ChEBI" id="CHEBI:30013"/>
        <dbReference type="ChEBI" id="CHEBI:30616"/>
        <dbReference type="ChEBI" id="CHEBI:61977"/>
        <dbReference type="ChEBI" id="CHEBI:456216"/>
        <dbReference type="EC" id="2.7.11.1"/>
    </reaction>
</comment>
<proteinExistence type="predicted"/>
<evidence type="ECO:0000313" key="11">
    <source>
        <dbReference type="EMBL" id="OTG37785.1"/>
    </source>
</evidence>
<keyword evidence="3" id="KW-0723">Serine/threonine-protein kinase</keyword>
<evidence type="ECO:0000256" key="6">
    <source>
        <dbReference type="ARBA" id="ARBA00022777"/>
    </source>
</evidence>
<dbReference type="Gene3D" id="1.10.510.10">
    <property type="entry name" value="Transferase(Phosphotransferase) domain 1"/>
    <property type="match status" value="1"/>
</dbReference>
<dbReference type="SUPFAM" id="SSF56112">
    <property type="entry name" value="Protein kinase-like (PK-like)"/>
    <property type="match status" value="1"/>
</dbReference>
<dbReference type="InterPro" id="IPR051824">
    <property type="entry name" value="LRR_Rcpt-Like_S/T_Kinase"/>
</dbReference>
<keyword evidence="5" id="KW-0547">Nucleotide-binding</keyword>
<dbReference type="GO" id="GO:0016020">
    <property type="term" value="C:membrane"/>
    <property type="evidence" value="ECO:0007669"/>
    <property type="project" value="UniProtKB-SubCell"/>
</dbReference>
<evidence type="ECO:0000256" key="4">
    <source>
        <dbReference type="ARBA" id="ARBA00022679"/>
    </source>
</evidence>
<reference evidence="12" key="1">
    <citation type="journal article" date="2017" name="Nature">
        <title>The sunflower genome provides insights into oil metabolism, flowering and Asterid evolution.</title>
        <authorList>
            <person name="Badouin H."/>
            <person name="Gouzy J."/>
            <person name="Grassa C.J."/>
            <person name="Murat F."/>
            <person name="Staton S.E."/>
            <person name="Cottret L."/>
            <person name="Lelandais-Briere C."/>
            <person name="Owens G.L."/>
            <person name="Carrere S."/>
            <person name="Mayjonade B."/>
            <person name="Legrand L."/>
            <person name="Gill N."/>
            <person name="Kane N.C."/>
            <person name="Bowers J.E."/>
            <person name="Hubner S."/>
            <person name="Bellec A."/>
            <person name="Berard A."/>
            <person name="Berges H."/>
            <person name="Blanchet N."/>
            <person name="Boniface M.C."/>
            <person name="Brunel D."/>
            <person name="Catrice O."/>
            <person name="Chaidir N."/>
            <person name="Claudel C."/>
            <person name="Donnadieu C."/>
            <person name="Faraut T."/>
            <person name="Fievet G."/>
            <person name="Helmstetter N."/>
            <person name="King M."/>
            <person name="Knapp S.J."/>
            <person name="Lai Z."/>
            <person name="Le Paslier M.C."/>
            <person name="Lippi Y."/>
            <person name="Lorenzon L."/>
            <person name="Mandel J.R."/>
            <person name="Marage G."/>
            <person name="Marchand G."/>
            <person name="Marquand E."/>
            <person name="Bret-Mestries E."/>
            <person name="Morien E."/>
            <person name="Nambeesan S."/>
            <person name="Nguyen T."/>
            <person name="Pegot-Espagnet P."/>
            <person name="Pouilly N."/>
            <person name="Raftis F."/>
            <person name="Sallet E."/>
            <person name="Schiex T."/>
            <person name="Thomas J."/>
            <person name="Vandecasteele C."/>
            <person name="Vares D."/>
            <person name="Vear F."/>
            <person name="Vautrin S."/>
            <person name="Crespi M."/>
            <person name="Mangin B."/>
            <person name="Burke J.M."/>
            <person name="Salse J."/>
            <person name="Munos S."/>
            <person name="Vincourt P."/>
            <person name="Rieseberg L.H."/>
            <person name="Langlade N.B."/>
        </authorList>
    </citation>
    <scope>NUCLEOTIDE SEQUENCE [LARGE SCALE GENOMIC DNA]</scope>
    <source>
        <strain evidence="12">cv. SF193</strain>
    </source>
</reference>
<dbReference type="InParanoid" id="A0A251VQG3"/>
<dbReference type="FunFam" id="3.30.200.20:FF:000162">
    <property type="entry name" value="Adenine nucleotide alpha hydrolase-like domain kinase"/>
    <property type="match status" value="1"/>
</dbReference>
<evidence type="ECO:0000313" key="12">
    <source>
        <dbReference type="Proteomes" id="UP000215914"/>
    </source>
</evidence>
<evidence type="ECO:0000256" key="1">
    <source>
        <dbReference type="ARBA" id="ARBA00004479"/>
    </source>
</evidence>
<evidence type="ECO:0000256" key="7">
    <source>
        <dbReference type="ARBA" id="ARBA00022840"/>
    </source>
</evidence>
<dbReference type="Pfam" id="PF00069">
    <property type="entry name" value="Pkinase"/>
    <property type="match status" value="1"/>
</dbReference>
<dbReference type="GO" id="GO:0004674">
    <property type="term" value="F:protein serine/threonine kinase activity"/>
    <property type="evidence" value="ECO:0007669"/>
    <property type="project" value="UniProtKB-KW"/>
</dbReference>
<dbReference type="AlphaFoldDB" id="A0A251VQG3"/>
<dbReference type="GO" id="GO:0005524">
    <property type="term" value="F:ATP binding"/>
    <property type="evidence" value="ECO:0007669"/>
    <property type="project" value="UniProtKB-KW"/>
</dbReference>
<keyword evidence="7" id="KW-0067">ATP-binding</keyword>
<organism evidence="11 12">
    <name type="scientific">Helianthus annuus</name>
    <name type="common">Common sunflower</name>
    <dbReference type="NCBI Taxonomy" id="4232"/>
    <lineage>
        <taxon>Eukaryota</taxon>
        <taxon>Viridiplantae</taxon>
        <taxon>Streptophyta</taxon>
        <taxon>Embryophyta</taxon>
        <taxon>Tracheophyta</taxon>
        <taxon>Spermatophyta</taxon>
        <taxon>Magnoliopsida</taxon>
        <taxon>eudicotyledons</taxon>
        <taxon>Gunneridae</taxon>
        <taxon>Pentapetalae</taxon>
        <taxon>asterids</taxon>
        <taxon>campanulids</taxon>
        <taxon>Asterales</taxon>
        <taxon>Asteraceae</taxon>
        <taxon>Asteroideae</taxon>
        <taxon>Heliantheae alliance</taxon>
        <taxon>Heliantheae</taxon>
        <taxon>Helianthus</taxon>
    </lineage>
</organism>
<dbReference type="EC" id="2.7.11.1" evidence="2"/>
<dbReference type="PANTHER" id="PTHR48006">
    <property type="entry name" value="LEUCINE-RICH REPEAT-CONTAINING PROTEIN DDB_G0281931-RELATED"/>
    <property type="match status" value="1"/>
</dbReference>
<keyword evidence="4" id="KW-0808">Transferase</keyword>
<feature type="domain" description="Protein kinase" evidence="10">
    <location>
        <begin position="7"/>
        <end position="213"/>
    </location>
</feature>
<dbReference type="OMA" id="MHEGSRI"/>
<dbReference type="InterPro" id="IPR008271">
    <property type="entry name" value="Ser/Thr_kinase_AS"/>
</dbReference>
<gene>
    <name evidence="11" type="ORF">HannXRQ_Chr01g0022651</name>
</gene>
<dbReference type="PROSITE" id="PS00108">
    <property type="entry name" value="PROTEIN_KINASE_ST"/>
    <property type="match status" value="1"/>
</dbReference>
<dbReference type="InterPro" id="IPR000719">
    <property type="entry name" value="Prot_kinase_dom"/>
</dbReference>
<evidence type="ECO:0000256" key="2">
    <source>
        <dbReference type="ARBA" id="ARBA00012513"/>
    </source>
</evidence>
<dbReference type="Gene3D" id="3.30.200.20">
    <property type="entry name" value="Phosphorylase Kinase, domain 1"/>
    <property type="match status" value="1"/>
</dbReference>
<sequence>MHKSFIINPANKLGEGGFGPVYKGTLDDGRAIAVKQLSVASHQGKAQFIAEIATKSVVQHRNLVKLYGCCIERVKRLLVYEYLENKSLDQALFARGLAYMHEGSRIRIIHRDVKASNVLLDADLNPKISDFGLAKLYDDKKTHMSTRVAGTIGYLAPEYAMRRHLTEKADAFRFGVVALEIVSGRPNSDSTLEDEQIYLLEWLGIFYFLKYYL</sequence>
<comment type="catalytic activity">
    <reaction evidence="9">
        <text>L-seryl-[protein] + ATP = O-phospho-L-seryl-[protein] + ADP + H(+)</text>
        <dbReference type="Rhea" id="RHEA:17989"/>
        <dbReference type="Rhea" id="RHEA-COMP:9863"/>
        <dbReference type="Rhea" id="RHEA-COMP:11604"/>
        <dbReference type="ChEBI" id="CHEBI:15378"/>
        <dbReference type="ChEBI" id="CHEBI:29999"/>
        <dbReference type="ChEBI" id="CHEBI:30616"/>
        <dbReference type="ChEBI" id="CHEBI:83421"/>
        <dbReference type="ChEBI" id="CHEBI:456216"/>
        <dbReference type="EC" id="2.7.11.1"/>
    </reaction>
</comment>
<dbReference type="PROSITE" id="PS50011">
    <property type="entry name" value="PROTEIN_KINASE_DOM"/>
    <property type="match status" value="1"/>
</dbReference>
<dbReference type="SMART" id="SM00220">
    <property type="entry name" value="S_TKc"/>
    <property type="match status" value="1"/>
</dbReference>
<comment type="subcellular location">
    <subcellularLocation>
        <location evidence="1">Membrane</location>
        <topology evidence="1">Single-pass type I membrane protein</topology>
    </subcellularLocation>
</comment>
<dbReference type="EMBL" id="CM007890">
    <property type="protein sequence ID" value="OTG37785.1"/>
    <property type="molecule type" value="Genomic_DNA"/>
</dbReference>
<evidence type="ECO:0000256" key="8">
    <source>
        <dbReference type="ARBA" id="ARBA00047899"/>
    </source>
</evidence>
<dbReference type="PANTHER" id="PTHR48006:SF62">
    <property type="entry name" value="LEUCINE-RICH REPEAT TRANSMEMBRANE PROTEIN KINASE"/>
    <property type="match status" value="1"/>
</dbReference>
<dbReference type="Proteomes" id="UP000215914">
    <property type="component" value="Chromosome 1"/>
</dbReference>
<keyword evidence="6 11" id="KW-0418">Kinase</keyword>
<evidence type="ECO:0000256" key="3">
    <source>
        <dbReference type="ARBA" id="ARBA00022527"/>
    </source>
</evidence>
<dbReference type="FunFam" id="1.10.510.10:FF:001023">
    <property type="entry name" value="Os07g0541700 protein"/>
    <property type="match status" value="1"/>
</dbReference>
<dbReference type="InterPro" id="IPR011009">
    <property type="entry name" value="Kinase-like_dom_sf"/>
</dbReference>
<name>A0A251VQG3_HELAN</name>
<evidence type="ECO:0000256" key="5">
    <source>
        <dbReference type="ARBA" id="ARBA00022741"/>
    </source>
</evidence>
<accession>A0A251VQG3</accession>
<evidence type="ECO:0000256" key="9">
    <source>
        <dbReference type="ARBA" id="ARBA00048679"/>
    </source>
</evidence>
<keyword evidence="12" id="KW-1185">Reference proteome</keyword>